<evidence type="ECO:0000259" key="5">
    <source>
        <dbReference type="SMART" id="SM00872"/>
    </source>
</evidence>
<dbReference type="InterPro" id="IPR011682">
    <property type="entry name" value="Glyco_hydro_38_C"/>
</dbReference>
<comment type="caution">
    <text evidence="6">The sequence shown here is derived from an EMBL/GenBank/DDBJ whole genome shotgun (WGS) entry which is preliminary data.</text>
</comment>
<dbReference type="SUPFAM" id="SSF88713">
    <property type="entry name" value="Glycoside hydrolase/deacetylase"/>
    <property type="match status" value="1"/>
</dbReference>
<dbReference type="AlphaFoldDB" id="A0A9D2SD53"/>
<keyword evidence="3" id="KW-0378">Hydrolase</keyword>
<dbReference type="Pfam" id="PF17677">
    <property type="entry name" value="Glyco_hydro38C2"/>
    <property type="match status" value="1"/>
</dbReference>
<reference evidence="6" key="2">
    <citation type="submission" date="2021-04" db="EMBL/GenBank/DDBJ databases">
        <authorList>
            <person name="Gilroy R."/>
        </authorList>
    </citation>
    <scope>NUCLEOTIDE SEQUENCE</scope>
    <source>
        <strain evidence="6">USAMLcec3-2134</strain>
    </source>
</reference>
<dbReference type="InterPro" id="IPR027291">
    <property type="entry name" value="Glyco_hydro_38_N_sf"/>
</dbReference>
<feature type="domain" description="Glycoside hydrolase family 38 central" evidence="5">
    <location>
        <begin position="264"/>
        <end position="339"/>
    </location>
</feature>
<dbReference type="InterPro" id="IPR011330">
    <property type="entry name" value="Glyco_hydro/deAcase_b/a-brl"/>
</dbReference>
<dbReference type="InterPro" id="IPR028995">
    <property type="entry name" value="Glyco_hydro_57/38_cen_sf"/>
</dbReference>
<keyword evidence="2" id="KW-0479">Metal-binding</keyword>
<dbReference type="Gene3D" id="2.70.98.30">
    <property type="entry name" value="Golgi alpha-mannosidase II, domain 4"/>
    <property type="match status" value="1"/>
</dbReference>
<dbReference type="GO" id="GO:0004559">
    <property type="term" value="F:alpha-mannosidase activity"/>
    <property type="evidence" value="ECO:0007669"/>
    <property type="project" value="InterPro"/>
</dbReference>
<dbReference type="InterPro" id="IPR011013">
    <property type="entry name" value="Gal_mutarotase_sf_dom"/>
</dbReference>
<dbReference type="InterPro" id="IPR000602">
    <property type="entry name" value="Glyco_hydro_38_N"/>
</dbReference>
<dbReference type="CDD" id="cd10789">
    <property type="entry name" value="GH38N_AMII_ER_cytosolic"/>
    <property type="match status" value="1"/>
</dbReference>
<dbReference type="Pfam" id="PF09261">
    <property type="entry name" value="Alpha-mann_mid"/>
    <property type="match status" value="1"/>
</dbReference>
<sequence length="833" mass="95091">MKKLILVCNAHLDPVWLWRWQEGAGEALSTFRTAADFCETFGGFVFNHNEALLYEWVEEYDPELFRRIQRLVKQGKWHVMGGWYLQPDCVMVSGESLVRQILYGRNYFYNRFHVVPATAVNFDSFGHSVGLVQILKKAEYDSYVVCRAGRAEELPGNDFEWIGLDGSRITAHYSDENYNSVKGMAAKELERWMEKHREEETGLFLWGVGDHGGGPSRKDILSLRNFFGERKECRFSESVPEEYFSKLSKKELPKWTHSLGPVSEGCYTSQIRIKQKHRKLENAIYLGEKMMSQAACAGLCDYPSEEFREAQKALMKAQFHDALPGSAIREAEEDTLDWLGYGQELAERCKARAFFALCAGQPQVRADTSPILVYNPHPFAVETVIDCEVVLPEQNWEKDYMVPEVYREEKKVPCQVEKESSSFEIDWRKRCVFRARLEAASMNRFDCRFIRCDRKPPVGLRPSQGKIVFENGRLRAVINCETGLLDEVTADGIPCLKSHALRLAVMRDCYNSWGVGYRDFDDVEGYFTLMSPEEGSRYSGLKDSETPSVRVIEDGEVRTVIESLFEYRRSALRMRLCLPKEGTEIGLELQLQWQEKDRLLKLCVPTFLEGGTCLGQTAFGREELPQDGTEVVSQKWCALTESGGMAAACIDDGLYGFNCRRGELRITLVRSPGYGMSDCDGKIALKPGRMTDRMDQGERNYRLWLHLGPEREVMGGLENRALVRNEAPMCLAYCPPGSGRLRKPALRIDSDNIVLSAMKKAEKGDGYVLRLYESEGRNVLARVDFPEMGRSVTVPFGPFEIRTFLLEPKSGKWEEIPLLETEFGKREENSIKK</sequence>
<dbReference type="GO" id="GO:0006013">
    <property type="term" value="P:mannose metabolic process"/>
    <property type="evidence" value="ECO:0007669"/>
    <property type="project" value="InterPro"/>
</dbReference>
<evidence type="ECO:0000313" key="6">
    <source>
        <dbReference type="EMBL" id="HJB90726.1"/>
    </source>
</evidence>
<dbReference type="GO" id="GO:0030246">
    <property type="term" value="F:carbohydrate binding"/>
    <property type="evidence" value="ECO:0007669"/>
    <property type="project" value="InterPro"/>
</dbReference>
<evidence type="ECO:0000313" key="7">
    <source>
        <dbReference type="Proteomes" id="UP000886883"/>
    </source>
</evidence>
<keyword evidence="4" id="KW-0326">Glycosidase</keyword>
<dbReference type="GO" id="GO:0046872">
    <property type="term" value="F:metal ion binding"/>
    <property type="evidence" value="ECO:0007669"/>
    <property type="project" value="UniProtKB-KW"/>
</dbReference>
<dbReference type="InterPro" id="IPR037094">
    <property type="entry name" value="Glyco_hydro_38_cen_sf"/>
</dbReference>
<dbReference type="Pfam" id="PF07748">
    <property type="entry name" value="Glyco_hydro_38C"/>
    <property type="match status" value="1"/>
</dbReference>
<protein>
    <submittedName>
        <fullName evidence="6">Alpha-mannosidase</fullName>
    </submittedName>
</protein>
<evidence type="ECO:0000256" key="1">
    <source>
        <dbReference type="ARBA" id="ARBA00009792"/>
    </source>
</evidence>
<dbReference type="InterPro" id="IPR015341">
    <property type="entry name" value="Glyco_hydro_38_cen"/>
</dbReference>
<dbReference type="PANTHER" id="PTHR46017:SF1">
    <property type="entry name" value="ALPHA-MANNOSIDASE 2C1"/>
    <property type="match status" value="1"/>
</dbReference>
<evidence type="ECO:0000256" key="2">
    <source>
        <dbReference type="ARBA" id="ARBA00022723"/>
    </source>
</evidence>
<accession>A0A9D2SD53</accession>
<dbReference type="SMART" id="SM00872">
    <property type="entry name" value="Alpha-mann_mid"/>
    <property type="match status" value="1"/>
</dbReference>
<dbReference type="Gene3D" id="3.20.110.10">
    <property type="entry name" value="Glycoside hydrolase 38, N terminal domain"/>
    <property type="match status" value="1"/>
</dbReference>
<name>A0A9D2SD53_9FIRM</name>
<dbReference type="Pfam" id="PF01074">
    <property type="entry name" value="Glyco_hydro_38N"/>
    <property type="match status" value="1"/>
</dbReference>
<organism evidence="6 7">
    <name type="scientific">Candidatus Eisenbergiella merdigallinarum</name>
    <dbReference type="NCBI Taxonomy" id="2838552"/>
    <lineage>
        <taxon>Bacteria</taxon>
        <taxon>Bacillati</taxon>
        <taxon>Bacillota</taxon>
        <taxon>Clostridia</taxon>
        <taxon>Lachnospirales</taxon>
        <taxon>Lachnospiraceae</taxon>
        <taxon>Eisenbergiella</taxon>
    </lineage>
</organism>
<gene>
    <name evidence="6" type="ORF">H9763_04575</name>
</gene>
<dbReference type="Gene3D" id="1.20.1270.50">
    <property type="entry name" value="Glycoside hydrolase family 38, central domain"/>
    <property type="match status" value="1"/>
</dbReference>
<dbReference type="SUPFAM" id="SSF88688">
    <property type="entry name" value="Families 57/38 glycoside transferase middle domain"/>
    <property type="match status" value="1"/>
</dbReference>
<dbReference type="InterPro" id="IPR041147">
    <property type="entry name" value="GH38_C"/>
</dbReference>
<dbReference type="GO" id="GO:0009313">
    <property type="term" value="P:oligosaccharide catabolic process"/>
    <property type="evidence" value="ECO:0007669"/>
    <property type="project" value="TreeGrafter"/>
</dbReference>
<comment type="similarity">
    <text evidence="1">Belongs to the glycosyl hydrolase 38 family.</text>
</comment>
<dbReference type="PANTHER" id="PTHR46017">
    <property type="entry name" value="ALPHA-MANNOSIDASE 2C1"/>
    <property type="match status" value="1"/>
</dbReference>
<reference evidence="6" key="1">
    <citation type="journal article" date="2021" name="PeerJ">
        <title>Extensive microbial diversity within the chicken gut microbiome revealed by metagenomics and culture.</title>
        <authorList>
            <person name="Gilroy R."/>
            <person name="Ravi A."/>
            <person name="Getino M."/>
            <person name="Pursley I."/>
            <person name="Horton D.L."/>
            <person name="Alikhan N.F."/>
            <person name="Baker D."/>
            <person name="Gharbi K."/>
            <person name="Hall N."/>
            <person name="Watson M."/>
            <person name="Adriaenssens E.M."/>
            <person name="Foster-Nyarko E."/>
            <person name="Jarju S."/>
            <person name="Secka A."/>
            <person name="Antonio M."/>
            <person name="Oren A."/>
            <person name="Chaudhuri R.R."/>
            <person name="La Ragione R."/>
            <person name="Hildebrand F."/>
            <person name="Pallen M.J."/>
        </authorList>
    </citation>
    <scope>NUCLEOTIDE SEQUENCE</scope>
    <source>
        <strain evidence="6">USAMLcec3-2134</strain>
    </source>
</reference>
<evidence type="ECO:0000256" key="3">
    <source>
        <dbReference type="ARBA" id="ARBA00022801"/>
    </source>
</evidence>
<dbReference type="SUPFAM" id="SSF74650">
    <property type="entry name" value="Galactose mutarotase-like"/>
    <property type="match status" value="1"/>
</dbReference>
<proteinExistence type="inferred from homology"/>
<dbReference type="Proteomes" id="UP000886883">
    <property type="component" value="Unassembled WGS sequence"/>
</dbReference>
<dbReference type="EMBL" id="DWXE01000015">
    <property type="protein sequence ID" value="HJB90726.1"/>
    <property type="molecule type" value="Genomic_DNA"/>
</dbReference>
<evidence type="ECO:0000256" key="4">
    <source>
        <dbReference type="ARBA" id="ARBA00023295"/>
    </source>
</evidence>